<feature type="domain" description="PiggyBac transposable element-derived protein" evidence="2">
    <location>
        <begin position="247"/>
        <end position="354"/>
    </location>
</feature>
<organism evidence="3">
    <name type="scientific">Timema cristinae</name>
    <name type="common">Walking stick</name>
    <dbReference type="NCBI Taxonomy" id="61476"/>
    <lineage>
        <taxon>Eukaryota</taxon>
        <taxon>Metazoa</taxon>
        <taxon>Ecdysozoa</taxon>
        <taxon>Arthropoda</taxon>
        <taxon>Hexapoda</taxon>
        <taxon>Insecta</taxon>
        <taxon>Pterygota</taxon>
        <taxon>Neoptera</taxon>
        <taxon>Polyneoptera</taxon>
        <taxon>Phasmatodea</taxon>
        <taxon>Timematodea</taxon>
        <taxon>Timematoidea</taxon>
        <taxon>Timematidae</taxon>
        <taxon>Timema</taxon>
    </lineage>
</organism>
<reference evidence="3" key="1">
    <citation type="submission" date="2020-11" db="EMBL/GenBank/DDBJ databases">
        <authorList>
            <person name="Tran Van P."/>
        </authorList>
    </citation>
    <scope>NUCLEOTIDE SEQUENCE</scope>
</reference>
<feature type="compositionally biased region" description="Polar residues" evidence="1">
    <location>
        <begin position="120"/>
        <end position="132"/>
    </location>
</feature>
<feature type="compositionally biased region" description="Basic residues" evidence="1">
    <location>
        <begin position="135"/>
        <end position="150"/>
    </location>
</feature>
<dbReference type="AlphaFoldDB" id="A0A7R9CB61"/>
<evidence type="ECO:0000259" key="2">
    <source>
        <dbReference type="Pfam" id="PF13843"/>
    </source>
</evidence>
<protein>
    <recommendedName>
        <fullName evidence="2">PiggyBac transposable element-derived protein domain-containing protein</fullName>
    </recommendedName>
</protein>
<dbReference type="EMBL" id="OC316722">
    <property type="protein sequence ID" value="CAD7393455.1"/>
    <property type="molecule type" value="Genomic_DNA"/>
</dbReference>
<evidence type="ECO:0000313" key="3">
    <source>
        <dbReference type="EMBL" id="CAD7393455.1"/>
    </source>
</evidence>
<dbReference type="PANTHER" id="PTHR46599">
    <property type="entry name" value="PIGGYBAC TRANSPOSABLE ELEMENT-DERIVED PROTEIN 4"/>
    <property type="match status" value="1"/>
</dbReference>
<gene>
    <name evidence="3" type="ORF">TCEB3V08_LOCUS1424</name>
</gene>
<dbReference type="InterPro" id="IPR029526">
    <property type="entry name" value="PGBD"/>
</dbReference>
<name>A0A7R9CB61_TIMCR</name>
<evidence type="ECO:0000256" key="1">
    <source>
        <dbReference type="SAM" id="MobiDB-lite"/>
    </source>
</evidence>
<feature type="compositionally biased region" description="Acidic residues" evidence="1">
    <location>
        <begin position="179"/>
        <end position="191"/>
    </location>
</feature>
<feature type="region of interest" description="Disordered" evidence="1">
    <location>
        <begin position="1"/>
        <end position="25"/>
    </location>
</feature>
<feature type="region of interest" description="Disordered" evidence="1">
    <location>
        <begin position="179"/>
        <end position="209"/>
    </location>
</feature>
<sequence>MKREMHNAASHRNNRGFMTQNGQPDNPRAARYILKDFVNGKLLYCHGTPGCDQSQYHVYPERSTDNQPRDLTPAAKRFNKSHKVTTEDLDKAFFHKNVHSVHQKGMTVLGTRSAISNDGSVTGSTMSLAQQSKPWKNHKDKRNKKEKLRRAMAGPSSRLNDSDILDYLDTIDSDSDFVYESDSDITSDDDVPDLRNPAVHDMSDSDENGMDDEDYREILSPEQPLPLPFPFQELSGPKHMPPPDSLPIAYFFLFFTDFILSLMVTESNRYAQQFIKSKEGNVPTPLKNWNRITMQEIKGFLACILNMGIIRKPTIASYWSTLSSQATPWFGQMFTKHRFSHLLRFFHLVNNEVLPGPEEPGGARSQEDKNDIQKNGLGYTVVMKLLEIDVFIAPLNSVKQKQWPEASLSCCAKYCQHPPLDSANIAQLKLCVRCNKKYSREDNTKRG</sequence>
<dbReference type="Pfam" id="PF13843">
    <property type="entry name" value="DDE_Tnp_1_7"/>
    <property type="match status" value="1"/>
</dbReference>
<proteinExistence type="predicted"/>
<accession>A0A7R9CB61</accession>
<dbReference type="PANTHER" id="PTHR46599:SF3">
    <property type="entry name" value="PIGGYBAC TRANSPOSABLE ELEMENT-DERIVED PROTEIN 4"/>
    <property type="match status" value="1"/>
</dbReference>
<feature type="region of interest" description="Disordered" evidence="1">
    <location>
        <begin position="120"/>
        <end position="159"/>
    </location>
</feature>